<sequence length="157" mass="18309">MYTKEEASKQKQAFWTAFGKYMKPVLSADGDIISWSNYKTGIPGISFKLDADYDTAIVAIVLFHKDIVLQEDFYLQFEQQRSILEASLEETDWEWELDATDEYGRTVCKISKKITGVNVMRQEDWPMIISFFKPRIIALDEYWSMAKYSFEALLAAR</sequence>
<reference evidence="2 3" key="1">
    <citation type="submission" date="2018-06" db="EMBL/GenBank/DDBJ databases">
        <title>Genomic Encyclopedia of Archaeal and Bacterial Type Strains, Phase II (KMG-II): from individual species to whole genera.</title>
        <authorList>
            <person name="Goeker M."/>
        </authorList>
    </citation>
    <scope>NUCLEOTIDE SEQUENCE [LARGE SCALE GENOMIC DNA]</scope>
    <source>
        <strain evidence="2 3">DSM 29821</strain>
    </source>
</reference>
<evidence type="ECO:0000313" key="3">
    <source>
        <dbReference type="Proteomes" id="UP000249819"/>
    </source>
</evidence>
<protein>
    <submittedName>
        <fullName evidence="2">Uncharacterized protein DUF4268</fullName>
    </submittedName>
</protein>
<evidence type="ECO:0000259" key="1">
    <source>
        <dbReference type="Pfam" id="PF14088"/>
    </source>
</evidence>
<dbReference type="RefSeq" id="WP_111592477.1">
    <property type="nucleotide sequence ID" value="NZ_QLMA01000004.1"/>
</dbReference>
<dbReference type="Proteomes" id="UP000249819">
    <property type="component" value="Unassembled WGS sequence"/>
</dbReference>
<dbReference type="OrthoDB" id="1467516at2"/>
<evidence type="ECO:0000313" key="2">
    <source>
        <dbReference type="EMBL" id="RAJ81915.1"/>
    </source>
</evidence>
<dbReference type="EMBL" id="QLMA01000004">
    <property type="protein sequence ID" value="RAJ81915.1"/>
    <property type="molecule type" value="Genomic_DNA"/>
</dbReference>
<feature type="domain" description="DUF4268" evidence="1">
    <location>
        <begin position="11"/>
        <end position="144"/>
    </location>
</feature>
<comment type="caution">
    <text evidence="2">The sequence shown here is derived from an EMBL/GenBank/DDBJ whole genome shotgun (WGS) entry which is preliminary data.</text>
</comment>
<accession>A0A327W102</accession>
<keyword evidence="3" id="KW-1185">Reference proteome</keyword>
<proteinExistence type="predicted"/>
<dbReference type="InterPro" id="IPR025364">
    <property type="entry name" value="DUF4268"/>
</dbReference>
<organism evidence="2 3">
    <name type="scientific">Chitinophaga dinghuensis</name>
    <dbReference type="NCBI Taxonomy" id="1539050"/>
    <lineage>
        <taxon>Bacteria</taxon>
        <taxon>Pseudomonadati</taxon>
        <taxon>Bacteroidota</taxon>
        <taxon>Chitinophagia</taxon>
        <taxon>Chitinophagales</taxon>
        <taxon>Chitinophagaceae</taxon>
        <taxon>Chitinophaga</taxon>
    </lineage>
</organism>
<dbReference type="Pfam" id="PF14088">
    <property type="entry name" value="DUF4268"/>
    <property type="match status" value="1"/>
</dbReference>
<name>A0A327W102_9BACT</name>
<gene>
    <name evidence="2" type="ORF">CLV59_104140</name>
</gene>
<dbReference type="AlphaFoldDB" id="A0A327W102"/>